<evidence type="ECO:0000313" key="2">
    <source>
        <dbReference type="Proteomes" id="UP001056120"/>
    </source>
</evidence>
<comment type="caution">
    <text evidence="1">The sequence shown here is derived from an EMBL/GenBank/DDBJ whole genome shotgun (WGS) entry which is preliminary data.</text>
</comment>
<organism evidence="1 2">
    <name type="scientific">Smallanthus sonchifolius</name>
    <dbReference type="NCBI Taxonomy" id="185202"/>
    <lineage>
        <taxon>Eukaryota</taxon>
        <taxon>Viridiplantae</taxon>
        <taxon>Streptophyta</taxon>
        <taxon>Embryophyta</taxon>
        <taxon>Tracheophyta</taxon>
        <taxon>Spermatophyta</taxon>
        <taxon>Magnoliopsida</taxon>
        <taxon>eudicotyledons</taxon>
        <taxon>Gunneridae</taxon>
        <taxon>Pentapetalae</taxon>
        <taxon>asterids</taxon>
        <taxon>campanulids</taxon>
        <taxon>Asterales</taxon>
        <taxon>Asteraceae</taxon>
        <taxon>Asteroideae</taxon>
        <taxon>Heliantheae alliance</taxon>
        <taxon>Millerieae</taxon>
        <taxon>Smallanthus</taxon>
    </lineage>
</organism>
<gene>
    <name evidence="1" type="ORF">L1987_75037</name>
</gene>
<dbReference type="Proteomes" id="UP001056120">
    <property type="component" value="Linkage Group LG25"/>
</dbReference>
<protein>
    <submittedName>
        <fullName evidence="1">Uncharacterized protein</fullName>
    </submittedName>
</protein>
<evidence type="ECO:0000313" key="1">
    <source>
        <dbReference type="EMBL" id="KAI3704808.1"/>
    </source>
</evidence>
<keyword evidence="2" id="KW-1185">Reference proteome</keyword>
<name>A0ACB9A5Z6_9ASTR</name>
<reference evidence="2" key="1">
    <citation type="journal article" date="2022" name="Mol. Ecol. Resour.">
        <title>The genomes of chicory, endive, great burdock and yacon provide insights into Asteraceae palaeo-polyploidization history and plant inulin production.</title>
        <authorList>
            <person name="Fan W."/>
            <person name="Wang S."/>
            <person name="Wang H."/>
            <person name="Wang A."/>
            <person name="Jiang F."/>
            <person name="Liu H."/>
            <person name="Zhao H."/>
            <person name="Xu D."/>
            <person name="Zhang Y."/>
        </authorList>
    </citation>
    <scope>NUCLEOTIDE SEQUENCE [LARGE SCALE GENOMIC DNA]</scope>
    <source>
        <strain evidence="2">cv. Yunnan</strain>
    </source>
</reference>
<dbReference type="EMBL" id="CM042042">
    <property type="protein sequence ID" value="KAI3704808.1"/>
    <property type="molecule type" value="Genomic_DNA"/>
</dbReference>
<accession>A0ACB9A5Z6</accession>
<sequence length="173" mass="19672">MEINEEDWELVNDDGFVYRRPKRLRLDSTATAAVPPPDPAAEAKARRERKKKLLLKLKTNYQQEIDHWELLSNTLQALQDRTQNQQPPTVPPASDQPVSVSQVNSLDSSYNELTDTLLAQVEAQEASIGEISRLCDVVEALCDAEEQRLKQPFFDLPIWEASSRKLVTSLLEE</sequence>
<proteinExistence type="predicted"/>
<reference evidence="1 2" key="2">
    <citation type="journal article" date="2022" name="Mol. Ecol. Resour.">
        <title>The genomes of chicory, endive, great burdock and yacon provide insights into Asteraceae paleo-polyploidization history and plant inulin production.</title>
        <authorList>
            <person name="Fan W."/>
            <person name="Wang S."/>
            <person name="Wang H."/>
            <person name="Wang A."/>
            <person name="Jiang F."/>
            <person name="Liu H."/>
            <person name="Zhao H."/>
            <person name="Xu D."/>
            <person name="Zhang Y."/>
        </authorList>
    </citation>
    <scope>NUCLEOTIDE SEQUENCE [LARGE SCALE GENOMIC DNA]</scope>
    <source>
        <strain evidence="2">cv. Yunnan</strain>
        <tissue evidence="1">Leaves</tissue>
    </source>
</reference>